<evidence type="ECO:0000256" key="3">
    <source>
        <dbReference type="SAM" id="MobiDB-lite"/>
    </source>
</evidence>
<evidence type="ECO:0000256" key="1">
    <source>
        <dbReference type="ARBA" id="ARBA00009947"/>
    </source>
</evidence>
<dbReference type="SUPFAM" id="SSF143113">
    <property type="entry name" value="NAP-like"/>
    <property type="match status" value="1"/>
</dbReference>
<dbReference type="InterPro" id="IPR002164">
    <property type="entry name" value="NAP_family"/>
</dbReference>
<name>A0A4P9YXG4_9FUNG</name>
<feature type="non-terminal residue" evidence="4">
    <location>
        <position position="1"/>
    </location>
</feature>
<evidence type="ECO:0000256" key="2">
    <source>
        <dbReference type="RuleBase" id="RU003876"/>
    </source>
</evidence>
<dbReference type="PANTHER" id="PTHR11875">
    <property type="entry name" value="TESTIS-SPECIFIC Y-ENCODED PROTEIN"/>
    <property type="match status" value="1"/>
</dbReference>
<sequence length="378" mass="42036">QPGVDIKGKARESASDDAGFVGPTPNNTPVQAAPIASRVVSEKPSVGGIVEEGEDDEAVEIDMGGAAGLGGLTGNIFAGNQRLVSMLQGRLGSLLGKPSGYIESLPAPVRRRINGLKCLQSKHTELEMQFHREILELEKKFLALYRPLYEKRAEIIQGKTEPTDEEVAAGVSDTEEEQPEEPAETTAAAEGDDDANITGIPEFWLTGLKNHAGLCEMITEMDEEPLKALRDIKIEYTEDKPGFSLIFEFDENDYFTNATLTKTYYYQQSANFGDLVYESSRGCDIDWKEGKDLTVVIETKKQRHKTTNKTRVIKRAVPNETFFSFFETIPTPEEGVELDDEEQDELDSRLEADYELGEEFKEKIIPHAVDWFTGKALQ</sequence>
<protein>
    <recommendedName>
        <fullName evidence="6">Nucleosome assembly protein</fullName>
    </recommendedName>
</protein>
<feature type="region of interest" description="Disordered" evidence="3">
    <location>
        <begin position="1"/>
        <end position="30"/>
    </location>
</feature>
<feature type="compositionally biased region" description="Basic and acidic residues" evidence="3">
    <location>
        <begin position="1"/>
        <end position="14"/>
    </location>
</feature>
<organism evidence="4 5">
    <name type="scientific">Syncephalis pseudoplumigaleata</name>
    <dbReference type="NCBI Taxonomy" id="1712513"/>
    <lineage>
        <taxon>Eukaryota</taxon>
        <taxon>Fungi</taxon>
        <taxon>Fungi incertae sedis</taxon>
        <taxon>Zoopagomycota</taxon>
        <taxon>Zoopagomycotina</taxon>
        <taxon>Zoopagomycetes</taxon>
        <taxon>Zoopagales</taxon>
        <taxon>Piptocephalidaceae</taxon>
        <taxon>Syncephalis</taxon>
    </lineage>
</organism>
<dbReference type="OrthoDB" id="27325at2759"/>
<feature type="region of interest" description="Disordered" evidence="3">
    <location>
        <begin position="159"/>
        <end position="192"/>
    </location>
</feature>
<comment type="similarity">
    <text evidence="1 2">Belongs to the nucleosome assembly protein (NAP) family.</text>
</comment>
<dbReference type="FunFam" id="1.20.5.1500:FF:000001">
    <property type="entry name" value="Nucleosome assembly protein 1-like 1"/>
    <property type="match status" value="1"/>
</dbReference>
<feature type="compositionally biased region" description="Acidic residues" evidence="3">
    <location>
        <begin position="163"/>
        <end position="183"/>
    </location>
</feature>
<dbReference type="Gene3D" id="3.30.1120.90">
    <property type="entry name" value="Nucleosome assembly protein"/>
    <property type="match status" value="1"/>
</dbReference>
<feature type="non-terminal residue" evidence="4">
    <location>
        <position position="378"/>
    </location>
</feature>
<dbReference type="Gene3D" id="1.20.5.1500">
    <property type="match status" value="1"/>
</dbReference>
<evidence type="ECO:0000313" key="4">
    <source>
        <dbReference type="EMBL" id="RKP24813.1"/>
    </source>
</evidence>
<dbReference type="Pfam" id="PF00956">
    <property type="entry name" value="NAP"/>
    <property type="match status" value="1"/>
</dbReference>
<evidence type="ECO:0000313" key="5">
    <source>
        <dbReference type="Proteomes" id="UP000278143"/>
    </source>
</evidence>
<accession>A0A4P9YXG4</accession>
<dbReference type="EMBL" id="KZ990024">
    <property type="protein sequence ID" value="RKP24813.1"/>
    <property type="molecule type" value="Genomic_DNA"/>
</dbReference>
<dbReference type="GO" id="GO:0005634">
    <property type="term" value="C:nucleus"/>
    <property type="evidence" value="ECO:0007669"/>
    <property type="project" value="InterPro"/>
</dbReference>
<dbReference type="AlphaFoldDB" id="A0A4P9YXG4"/>
<evidence type="ECO:0008006" key="6">
    <source>
        <dbReference type="Google" id="ProtNLM"/>
    </source>
</evidence>
<gene>
    <name evidence="4" type="ORF">SYNPS1DRAFT_4467</name>
</gene>
<dbReference type="Proteomes" id="UP000278143">
    <property type="component" value="Unassembled WGS sequence"/>
</dbReference>
<dbReference type="InterPro" id="IPR037231">
    <property type="entry name" value="NAP-like_sf"/>
</dbReference>
<reference evidence="5" key="1">
    <citation type="journal article" date="2018" name="Nat. Microbiol.">
        <title>Leveraging single-cell genomics to expand the fungal tree of life.</title>
        <authorList>
            <person name="Ahrendt S.R."/>
            <person name="Quandt C.A."/>
            <person name="Ciobanu D."/>
            <person name="Clum A."/>
            <person name="Salamov A."/>
            <person name="Andreopoulos B."/>
            <person name="Cheng J.F."/>
            <person name="Woyke T."/>
            <person name="Pelin A."/>
            <person name="Henrissat B."/>
            <person name="Reynolds N.K."/>
            <person name="Benny G.L."/>
            <person name="Smith M.E."/>
            <person name="James T.Y."/>
            <person name="Grigoriev I.V."/>
        </authorList>
    </citation>
    <scope>NUCLEOTIDE SEQUENCE [LARGE SCALE GENOMIC DNA]</scope>
    <source>
        <strain evidence="5">Benny S71-1</strain>
    </source>
</reference>
<dbReference type="GO" id="GO:0006334">
    <property type="term" value="P:nucleosome assembly"/>
    <property type="evidence" value="ECO:0007669"/>
    <property type="project" value="InterPro"/>
</dbReference>
<keyword evidence="5" id="KW-1185">Reference proteome</keyword>
<proteinExistence type="inferred from homology"/>